<evidence type="ECO:0000313" key="3">
    <source>
        <dbReference type="Proteomes" id="UP000192772"/>
    </source>
</evidence>
<comment type="caution">
    <text evidence="2">The sequence shown here is derived from an EMBL/GenBank/DDBJ whole genome shotgun (WGS) entry which is preliminary data.</text>
</comment>
<dbReference type="AlphaFoldDB" id="A0A0M2ZIR9"/>
<dbReference type="Proteomes" id="UP000192772">
    <property type="component" value="Unassembled WGS sequence"/>
</dbReference>
<feature type="chain" id="PRO_5030011138" description="Large secreted protein" evidence="1">
    <location>
        <begin position="23"/>
        <end position="133"/>
    </location>
</feature>
<evidence type="ECO:0000256" key="1">
    <source>
        <dbReference type="SAM" id="SignalP"/>
    </source>
</evidence>
<reference evidence="2 3" key="1">
    <citation type="submission" date="2017-02" db="EMBL/GenBank/DDBJ databases">
        <title>The new phylogeny of genus Mycobacterium.</title>
        <authorList>
            <person name="Tortoli E."/>
            <person name="Trovato A."/>
            <person name="Cirillo D.M."/>
        </authorList>
    </citation>
    <scope>NUCLEOTIDE SEQUENCE [LARGE SCALE GENOMIC DNA]</scope>
    <source>
        <strain evidence="2 3">FI-09383</strain>
    </source>
</reference>
<dbReference type="OrthoDB" id="3383849at2"/>
<sequence>MRALTVVYAAALAICLAPAATAEPTTVQPPEVPPRPGVLFTDNPAIVDPHPMPVESWSRAGADALALHFTTGTPQCYGVTATTHETADTVTVELSGGTPPEAVGRACIQIAVFGTLEVPLQGPIGDRRVLSVH</sequence>
<proteinExistence type="predicted"/>
<dbReference type="RefSeq" id="WP_046752598.1">
    <property type="nucleotide sequence ID" value="NZ_LBNO01000043.1"/>
</dbReference>
<gene>
    <name evidence="2" type="ORF">BST23_07755</name>
</gene>
<accession>A0A0M2ZIR9</accession>
<evidence type="ECO:0008006" key="4">
    <source>
        <dbReference type="Google" id="ProtNLM"/>
    </source>
</evidence>
<organism evidence="2 3">
    <name type="scientific">Mycolicibacterium elephantis</name>
    <dbReference type="NCBI Taxonomy" id="81858"/>
    <lineage>
        <taxon>Bacteria</taxon>
        <taxon>Bacillati</taxon>
        <taxon>Actinomycetota</taxon>
        <taxon>Actinomycetes</taxon>
        <taxon>Mycobacteriales</taxon>
        <taxon>Mycobacteriaceae</taxon>
        <taxon>Mycolicibacterium</taxon>
    </lineage>
</organism>
<feature type="signal peptide" evidence="1">
    <location>
        <begin position="1"/>
        <end position="22"/>
    </location>
</feature>
<dbReference type="EMBL" id="MVHP01000006">
    <property type="protein sequence ID" value="ORA67239.1"/>
    <property type="molecule type" value="Genomic_DNA"/>
</dbReference>
<keyword evidence="1" id="KW-0732">Signal</keyword>
<evidence type="ECO:0000313" key="2">
    <source>
        <dbReference type="EMBL" id="ORA67239.1"/>
    </source>
</evidence>
<dbReference type="STRING" id="81858.BST23_07755"/>
<protein>
    <recommendedName>
        <fullName evidence="4">Large secreted protein</fullName>
    </recommendedName>
</protein>
<name>A0A0M2ZIR9_9MYCO</name>